<dbReference type="Proteomes" id="UP000660265">
    <property type="component" value="Unassembled WGS sequence"/>
</dbReference>
<protein>
    <submittedName>
        <fullName evidence="2">Uncharacterized protein</fullName>
    </submittedName>
</protein>
<keyword evidence="1" id="KW-0472">Membrane</keyword>
<name>A0ABQ2EPK7_9ACTN</name>
<evidence type="ECO:0000313" key="2">
    <source>
        <dbReference type="EMBL" id="GGK18820.1"/>
    </source>
</evidence>
<evidence type="ECO:0000256" key="1">
    <source>
        <dbReference type="SAM" id="Phobius"/>
    </source>
</evidence>
<keyword evidence="1" id="KW-1133">Transmembrane helix</keyword>
<feature type="transmembrane region" description="Helical" evidence="1">
    <location>
        <begin position="38"/>
        <end position="55"/>
    </location>
</feature>
<accession>A0ABQ2EPK7</accession>
<keyword evidence="3" id="KW-1185">Reference proteome</keyword>
<dbReference type="RefSeq" id="WP_189110553.1">
    <property type="nucleotide sequence ID" value="NZ_BMMV01000023.1"/>
</dbReference>
<reference evidence="3" key="1">
    <citation type="journal article" date="2019" name="Int. J. Syst. Evol. Microbiol.">
        <title>The Global Catalogue of Microorganisms (GCM) 10K type strain sequencing project: providing services to taxonomists for standard genome sequencing and annotation.</title>
        <authorList>
            <consortium name="The Broad Institute Genomics Platform"/>
            <consortium name="The Broad Institute Genome Sequencing Center for Infectious Disease"/>
            <person name="Wu L."/>
            <person name="Ma J."/>
        </authorList>
    </citation>
    <scope>NUCLEOTIDE SEQUENCE [LARGE SCALE GENOMIC DNA]</scope>
    <source>
        <strain evidence="3">CGMCC 4.7275</strain>
    </source>
</reference>
<gene>
    <name evidence="2" type="ORF">GCM10011583_58320</name>
</gene>
<organism evidence="2 3">
    <name type="scientific">Streptomyces camponoticapitis</name>
    <dbReference type="NCBI Taxonomy" id="1616125"/>
    <lineage>
        <taxon>Bacteria</taxon>
        <taxon>Bacillati</taxon>
        <taxon>Actinomycetota</taxon>
        <taxon>Actinomycetes</taxon>
        <taxon>Kitasatosporales</taxon>
        <taxon>Streptomycetaceae</taxon>
        <taxon>Streptomyces</taxon>
    </lineage>
</organism>
<comment type="caution">
    <text evidence="2">The sequence shown here is derived from an EMBL/GenBank/DDBJ whole genome shotgun (WGS) entry which is preliminary data.</text>
</comment>
<sequence>MPVFTLVLEQAVQLKYGVLGAGAFLMLTGGIRFRSSTCAGIGAVVLALLFMQPGMG</sequence>
<keyword evidence="1" id="KW-0812">Transmembrane</keyword>
<feature type="transmembrane region" description="Helical" evidence="1">
    <location>
        <begin position="12"/>
        <end position="31"/>
    </location>
</feature>
<evidence type="ECO:0000313" key="3">
    <source>
        <dbReference type="Proteomes" id="UP000660265"/>
    </source>
</evidence>
<proteinExistence type="predicted"/>
<dbReference type="EMBL" id="BMMV01000023">
    <property type="protein sequence ID" value="GGK18820.1"/>
    <property type="molecule type" value="Genomic_DNA"/>
</dbReference>